<gene>
    <name evidence="2" type="ORF">SI7747_06007584</name>
</gene>
<dbReference type="EMBL" id="CACRZD030000006">
    <property type="protein sequence ID" value="CAA6661186.1"/>
    <property type="molecule type" value="Genomic_DNA"/>
</dbReference>
<feature type="chain" id="PRO_5029476422" evidence="1">
    <location>
        <begin position="26"/>
        <end position="80"/>
    </location>
</feature>
<sequence>MQRDAGILLALICILLASPAALVSTAGPEHATYEKVRSALAVVKLRGEGTPIWPVDWWQSDKRHMMVNGWKVSHHRSKLS</sequence>
<name>A0A7I8ITQ9_SPIIN</name>
<evidence type="ECO:0000313" key="2">
    <source>
        <dbReference type="EMBL" id="CAA2621489.1"/>
    </source>
</evidence>
<dbReference type="Proteomes" id="UP001189122">
    <property type="component" value="Unassembled WGS sequence"/>
</dbReference>
<dbReference type="AlphaFoldDB" id="A0A7I8ITQ9"/>
<proteinExistence type="predicted"/>
<reference evidence="2 3" key="1">
    <citation type="submission" date="2019-12" db="EMBL/GenBank/DDBJ databases">
        <authorList>
            <person name="Scholz U."/>
            <person name="Mascher M."/>
            <person name="Fiebig A."/>
        </authorList>
    </citation>
    <scope>NUCLEOTIDE SEQUENCE</scope>
</reference>
<keyword evidence="1" id="KW-0732">Signal</keyword>
<organism evidence="2">
    <name type="scientific">Spirodela intermedia</name>
    <name type="common">Intermediate duckweed</name>
    <dbReference type="NCBI Taxonomy" id="51605"/>
    <lineage>
        <taxon>Eukaryota</taxon>
        <taxon>Viridiplantae</taxon>
        <taxon>Streptophyta</taxon>
        <taxon>Embryophyta</taxon>
        <taxon>Tracheophyta</taxon>
        <taxon>Spermatophyta</taxon>
        <taxon>Magnoliopsida</taxon>
        <taxon>Liliopsida</taxon>
        <taxon>Araceae</taxon>
        <taxon>Lemnoideae</taxon>
        <taxon>Spirodela</taxon>
    </lineage>
</organism>
<dbReference type="EMBL" id="LR743593">
    <property type="protein sequence ID" value="CAA2621489.1"/>
    <property type="molecule type" value="Genomic_DNA"/>
</dbReference>
<feature type="signal peptide" evidence="1">
    <location>
        <begin position="1"/>
        <end position="25"/>
    </location>
</feature>
<protein>
    <submittedName>
        <fullName evidence="2">Uncharacterized protein</fullName>
    </submittedName>
</protein>
<evidence type="ECO:0000313" key="3">
    <source>
        <dbReference type="Proteomes" id="UP001189122"/>
    </source>
</evidence>
<accession>A0A7I8ITQ9</accession>
<evidence type="ECO:0000256" key="1">
    <source>
        <dbReference type="SAM" id="SignalP"/>
    </source>
</evidence>
<keyword evidence="3" id="KW-1185">Reference proteome</keyword>